<evidence type="ECO:0000256" key="14">
    <source>
        <dbReference type="SAM" id="Phobius"/>
    </source>
</evidence>
<evidence type="ECO:0000256" key="3">
    <source>
        <dbReference type="ARBA" id="ARBA00022448"/>
    </source>
</evidence>
<evidence type="ECO:0000256" key="7">
    <source>
        <dbReference type="ARBA" id="ARBA00022989"/>
    </source>
</evidence>
<feature type="transmembrane region" description="Helical" evidence="14">
    <location>
        <begin position="74"/>
        <end position="95"/>
    </location>
</feature>
<comment type="similarity">
    <text evidence="2 13">Belongs to the sodium:solute symporter (SSF) (TC 2.A.21) family.</text>
</comment>
<name>A0A1M6VS21_9BACT</name>
<evidence type="ECO:0000256" key="11">
    <source>
        <dbReference type="ARBA" id="ARBA00023201"/>
    </source>
</evidence>
<keyword evidence="7 14" id="KW-1133">Transmembrane helix</keyword>
<protein>
    <submittedName>
        <fullName evidence="15">Sodium/pantothenate symporter</fullName>
    </submittedName>
</protein>
<proteinExistence type="inferred from homology"/>
<dbReference type="PANTHER" id="PTHR48086:SF3">
    <property type="entry name" value="SODIUM_PROLINE SYMPORTER"/>
    <property type="match status" value="1"/>
</dbReference>
<dbReference type="EMBL" id="FRAU01000007">
    <property type="protein sequence ID" value="SHK84174.1"/>
    <property type="molecule type" value="Genomic_DNA"/>
</dbReference>
<dbReference type="InterPro" id="IPR050277">
    <property type="entry name" value="Sodium:Solute_Symporter"/>
</dbReference>
<evidence type="ECO:0000256" key="13">
    <source>
        <dbReference type="RuleBase" id="RU362091"/>
    </source>
</evidence>
<dbReference type="STRING" id="633813.SAMN04488087_2089"/>
<dbReference type="GO" id="GO:0015293">
    <property type="term" value="F:symporter activity"/>
    <property type="evidence" value="ECO:0007669"/>
    <property type="project" value="UniProtKB-KW"/>
</dbReference>
<evidence type="ECO:0000256" key="2">
    <source>
        <dbReference type="ARBA" id="ARBA00006434"/>
    </source>
</evidence>
<evidence type="ECO:0000256" key="1">
    <source>
        <dbReference type="ARBA" id="ARBA00004651"/>
    </source>
</evidence>
<evidence type="ECO:0000256" key="10">
    <source>
        <dbReference type="ARBA" id="ARBA00023136"/>
    </source>
</evidence>
<keyword evidence="9" id="KW-0406">Ion transport</keyword>
<comment type="subcellular location">
    <subcellularLocation>
        <location evidence="1">Cell membrane</location>
        <topology evidence="1">Multi-pass membrane protein</topology>
    </subcellularLocation>
</comment>
<dbReference type="Pfam" id="PF00474">
    <property type="entry name" value="SSF"/>
    <property type="match status" value="1"/>
</dbReference>
<feature type="transmembrane region" description="Helical" evidence="14">
    <location>
        <begin position="153"/>
        <end position="175"/>
    </location>
</feature>
<feature type="transmembrane region" description="Helical" evidence="14">
    <location>
        <begin position="376"/>
        <end position="393"/>
    </location>
</feature>
<feature type="transmembrane region" description="Helical" evidence="14">
    <location>
        <begin position="46"/>
        <end position="68"/>
    </location>
</feature>
<comment type="catalytic activity">
    <reaction evidence="12">
        <text>L-proline(in) + Na(+)(in) = L-proline(out) + Na(+)(out)</text>
        <dbReference type="Rhea" id="RHEA:28967"/>
        <dbReference type="ChEBI" id="CHEBI:29101"/>
        <dbReference type="ChEBI" id="CHEBI:60039"/>
    </reaction>
</comment>
<evidence type="ECO:0000313" key="16">
    <source>
        <dbReference type="Proteomes" id="UP000185812"/>
    </source>
</evidence>
<dbReference type="OrthoDB" id="1400010at2"/>
<feature type="transmembrane region" description="Helical" evidence="14">
    <location>
        <begin position="187"/>
        <end position="207"/>
    </location>
</feature>
<keyword evidence="4" id="KW-1003">Cell membrane</keyword>
<feature type="transmembrane region" description="Helical" evidence="14">
    <location>
        <begin position="234"/>
        <end position="254"/>
    </location>
</feature>
<feature type="transmembrane region" description="Helical" evidence="14">
    <location>
        <begin position="458"/>
        <end position="478"/>
    </location>
</feature>
<feature type="transmembrane region" description="Helical" evidence="14">
    <location>
        <begin position="399"/>
        <end position="422"/>
    </location>
</feature>
<dbReference type="PANTHER" id="PTHR48086">
    <property type="entry name" value="SODIUM/PROLINE SYMPORTER-RELATED"/>
    <property type="match status" value="1"/>
</dbReference>
<keyword evidence="16" id="KW-1185">Reference proteome</keyword>
<dbReference type="PROSITE" id="PS50283">
    <property type="entry name" value="NA_SOLUT_SYMP_3"/>
    <property type="match status" value="1"/>
</dbReference>
<keyword evidence="11" id="KW-0739">Sodium transport</keyword>
<keyword evidence="3" id="KW-0813">Transport</keyword>
<evidence type="ECO:0000256" key="12">
    <source>
        <dbReference type="ARBA" id="ARBA00033708"/>
    </source>
</evidence>
<feature type="transmembrane region" description="Helical" evidence="14">
    <location>
        <begin position="326"/>
        <end position="355"/>
    </location>
</feature>
<dbReference type="InterPro" id="IPR001734">
    <property type="entry name" value="Na/solute_symporter"/>
</dbReference>
<evidence type="ECO:0000256" key="6">
    <source>
        <dbReference type="ARBA" id="ARBA00022847"/>
    </source>
</evidence>
<keyword evidence="10 14" id="KW-0472">Membrane</keyword>
<feature type="transmembrane region" description="Helical" evidence="14">
    <location>
        <begin position="275"/>
        <end position="296"/>
    </location>
</feature>
<organism evidence="15 16">
    <name type="scientific">Rhodothermus profundi</name>
    <dbReference type="NCBI Taxonomy" id="633813"/>
    <lineage>
        <taxon>Bacteria</taxon>
        <taxon>Pseudomonadati</taxon>
        <taxon>Rhodothermota</taxon>
        <taxon>Rhodothermia</taxon>
        <taxon>Rhodothermales</taxon>
        <taxon>Rhodothermaceae</taxon>
        <taxon>Rhodothermus</taxon>
    </lineage>
</organism>
<feature type="transmembrane region" description="Helical" evidence="14">
    <location>
        <begin position="434"/>
        <end position="452"/>
    </location>
</feature>
<dbReference type="GO" id="GO:0006814">
    <property type="term" value="P:sodium ion transport"/>
    <property type="evidence" value="ECO:0007669"/>
    <property type="project" value="UniProtKB-KW"/>
</dbReference>
<keyword evidence="8" id="KW-0915">Sodium</keyword>
<sequence length="491" mass="51718">MGAEHAIGWGFFLAYLLLVGGAALLGMRGTRGLAGFSVGSRAVSPVLVGLSLAANLTSAATFVINPGLVYLYGWAGYLGYGVATPLGILVGVVVLSRRFRRLGDRYAALTLPQWIAARYDDRRLGVLYALLSLLLITFMVLIVVGLARVLSSVLGIGLVVALVLTIAIPLGYLLLGGAGAHTLTNTAQALIMLIVAVLLIGSGLAYWEGGLSGLLARLAAIDPNLARPVNPESLLFRSPFEVFVANFVVGVAVITQPHLLSKALYLRSEADVGRYLLVGFGVAFVFFSVLLTGLYARLLMPEADLVADAVIPTYLVERFGPVVRGLITIGLLAAGYSTLEGLMVALAAIVANDLYRSWALMRGVPASVVERRALKVGKLTLVALAPLLLGLGYDQLTPALSVAILAQNGVYALFAATFAPVLLGVLGVSLPPRVIMIAALTALTVHFGMYYGQLGPYWNNPAVPATWAVLSSTAVALLGRKMQQPTIQPRS</sequence>
<keyword evidence="5 14" id="KW-0812">Transmembrane</keyword>
<evidence type="ECO:0000256" key="9">
    <source>
        <dbReference type="ARBA" id="ARBA00023065"/>
    </source>
</evidence>
<keyword evidence="6" id="KW-0769">Symport</keyword>
<dbReference type="Proteomes" id="UP000185812">
    <property type="component" value="Unassembled WGS sequence"/>
</dbReference>
<accession>A0A1M6VS21</accession>
<dbReference type="Gene3D" id="1.20.1730.10">
    <property type="entry name" value="Sodium/glucose cotransporter"/>
    <property type="match status" value="1"/>
</dbReference>
<dbReference type="InterPro" id="IPR038377">
    <property type="entry name" value="Na/Glc_symporter_sf"/>
</dbReference>
<dbReference type="GO" id="GO:0005886">
    <property type="term" value="C:plasma membrane"/>
    <property type="evidence" value="ECO:0007669"/>
    <property type="project" value="UniProtKB-SubCell"/>
</dbReference>
<dbReference type="AlphaFoldDB" id="A0A1M6VS21"/>
<gene>
    <name evidence="15" type="ORF">SAMN04488087_2089</name>
</gene>
<evidence type="ECO:0000313" key="15">
    <source>
        <dbReference type="EMBL" id="SHK84174.1"/>
    </source>
</evidence>
<dbReference type="RefSeq" id="WP_072715919.1">
    <property type="nucleotide sequence ID" value="NZ_FRAU01000007.1"/>
</dbReference>
<reference evidence="16" key="1">
    <citation type="submission" date="2016-11" db="EMBL/GenBank/DDBJ databases">
        <authorList>
            <person name="Varghese N."/>
            <person name="Submissions S."/>
        </authorList>
    </citation>
    <scope>NUCLEOTIDE SEQUENCE [LARGE SCALE GENOMIC DNA]</scope>
    <source>
        <strain evidence="16">DSM 22212</strain>
    </source>
</reference>
<evidence type="ECO:0000256" key="4">
    <source>
        <dbReference type="ARBA" id="ARBA00022475"/>
    </source>
</evidence>
<evidence type="ECO:0000256" key="5">
    <source>
        <dbReference type="ARBA" id="ARBA00022692"/>
    </source>
</evidence>
<feature type="transmembrane region" description="Helical" evidence="14">
    <location>
        <begin position="126"/>
        <end position="147"/>
    </location>
</feature>
<feature type="transmembrane region" description="Helical" evidence="14">
    <location>
        <begin position="6"/>
        <end position="25"/>
    </location>
</feature>
<evidence type="ECO:0000256" key="8">
    <source>
        <dbReference type="ARBA" id="ARBA00023053"/>
    </source>
</evidence>